<dbReference type="PANTHER" id="PTHR41771:SF1">
    <property type="entry name" value="MEMBRANE PROTEIN"/>
    <property type="match status" value="1"/>
</dbReference>
<evidence type="ECO:0000313" key="4">
    <source>
        <dbReference type="Proteomes" id="UP000054314"/>
    </source>
</evidence>
<feature type="transmembrane region" description="Helical" evidence="2">
    <location>
        <begin position="328"/>
        <end position="350"/>
    </location>
</feature>
<feature type="transmembrane region" description="Helical" evidence="2">
    <location>
        <begin position="196"/>
        <end position="214"/>
    </location>
</feature>
<dbReference type="Pfam" id="PF07907">
    <property type="entry name" value="YibE_F"/>
    <property type="match status" value="1"/>
</dbReference>
<evidence type="ECO:0000256" key="1">
    <source>
        <dbReference type="SAM" id="MobiDB-lite"/>
    </source>
</evidence>
<feature type="transmembrane region" description="Helical" evidence="2">
    <location>
        <begin position="226"/>
        <end position="249"/>
    </location>
</feature>
<evidence type="ECO:0000313" key="3">
    <source>
        <dbReference type="EMBL" id="KGM14312.1"/>
    </source>
</evidence>
<feature type="transmembrane region" description="Helical" evidence="2">
    <location>
        <begin position="16"/>
        <end position="37"/>
    </location>
</feature>
<name>A0A0A0C2V2_9CELL</name>
<feature type="transmembrane region" description="Helical" evidence="2">
    <location>
        <begin position="269"/>
        <end position="287"/>
    </location>
</feature>
<dbReference type="EMBL" id="AXCZ01000006">
    <property type="protein sequence ID" value="KGM14312.1"/>
    <property type="molecule type" value="Genomic_DNA"/>
</dbReference>
<dbReference type="RefSeq" id="WP_084136319.1">
    <property type="nucleotide sequence ID" value="NZ_AXCZ01000006.1"/>
</dbReference>
<keyword evidence="2" id="KW-0812">Transmembrane</keyword>
<feature type="compositionally biased region" description="Low complexity" evidence="1">
    <location>
        <begin position="411"/>
        <end position="425"/>
    </location>
</feature>
<feature type="transmembrane region" description="Helical" evidence="2">
    <location>
        <begin position="142"/>
        <end position="163"/>
    </location>
</feature>
<keyword evidence="2" id="KW-0472">Membrane</keyword>
<dbReference type="Proteomes" id="UP000054314">
    <property type="component" value="Unassembled WGS sequence"/>
</dbReference>
<feature type="transmembrane region" description="Helical" evidence="2">
    <location>
        <begin position="370"/>
        <end position="392"/>
    </location>
</feature>
<dbReference type="AlphaFoldDB" id="A0A0A0C2V2"/>
<dbReference type="PANTHER" id="PTHR41771">
    <property type="entry name" value="MEMBRANE PROTEIN-RELATED"/>
    <property type="match status" value="1"/>
</dbReference>
<keyword evidence="2" id="KW-1133">Transmembrane helix</keyword>
<proteinExistence type="predicted"/>
<feature type="transmembrane region" description="Helical" evidence="2">
    <location>
        <begin position="170"/>
        <end position="190"/>
    </location>
</feature>
<protein>
    <submittedName>
        <fullName evidence="3">YibE/F family protein</fullName>
    </submittedName>
</protein>
<sequence length="439" mass="45476">MSEHPPAPVQMSRTTAILLAVLLPLGTLTVVGLMALWPTGERLVTGIVDVETEYPTAVVETTVAETCAGTGEDRRADGSIPGEVACTLVTAQVDTGDAAGRTVEVWAPATVRADEVPAGTRIVLARYVATADEPEVWAWQDFARGIPLTALAVAFAVVVTAVAGFRGIRALIGLALAFVVIAVFMIPALLEGRDPLMVGLTGSSAIMFVVLYLAHGFSRRTTAALLGTMAGLGVTAVLGVVAAHTARLTGISTEEGYRLAMLTGNLDGQALRGLFLCGVVLAGLGVLNDVTITQASAVWELRAADPNATRTDLFKGGMRIGRDHIASTVYTIAFAYAGAALPILLLLNIYQMPLGQTLGSGEFAEEIARTLVGSIGLVLAIPLTTAIAALVVTREAALQDQGAHGHGHGHAGFTAPAAQVQQTAPGPDRQARPGDPDQR</sequence>
<feature type="compositionally biased region" description="Basic and acidic residues" evidence="1">
    <location>
        <begin position="429"/>
        <end position="439"/>
    </location>
</feature>
<accession>A0A0A0C2V2</accession>
<comment type="caution">
    <text evidence="3">The sequence shown here is derived from an EMBL/GenBank/DDBJ whole genome shotgun (WGS) entry which is preliminary data.</text>
</comment>
<feature type="region of interest" description="Disordered" evidence="1">
    <location>
        <begin position="401"/>
        <end position="439"/>
    </location>
</feature>
<reference evidence="3 4" key="1">
    <citation type="submission" date="2013-08" db="EMBL/GenBank/DDBJ databases">
        <title>Genome sequencing of Cellulomonas bogoriensis 69B4.</title>
        <authorList>
            <person name="Chen F."/>
            <person name="Li Y."/>
            <person name="Wang G."/>
        </authorList>
    </citation>
    <scope>NUCLEOTIDE SEQUENCE [LARGE SCALE GENOMIC DNA]</scope>
    <source>
        <strain evidence="3 4">69B4</strain>
    </source>
</reference>
<keyword evidence="4" id="KW-1185">Reference proteome</keyword>
<organism evidence="3 4">
    <name type="scientific">Cellulomonas bogoriensis 69B4 = DSM 16987</name>
    <dbReference type="NCBI Taxonomy" id="1386082"/>
    <lineage>
        <taxon>Bacteria</taxon>
        <taxon>Bacillati</taxon>
        <taxon>Actinomycetota</taxon>
        <taxon>Actinomycetes</taxon>
        <taxon>Micrococcales</taxon>
        <taxon>Cellulomonadaceae</taxon>
        <taxon>Cellulomonas</taxon>
    </lineage>
</organism>
<dbReference type="InterPro" id="IPR012507">
    <property type="entry name" value="YibE_F"/>
</dbReference>
<evidence type="ECO:0000256" key="2">
    <source>
        <dbReference type="SAM" id="Phobius"/>
    </source>
</evidence>
<gene>
    <name evidence="3" type="ORF">N869_15040</name>
</gene>